<feature type="region of interest" description="Disordered" evidence="1">
    <location>
        <begin position="1"/>
        <end position="54"/>
    </location>
</feature>
<name>A0AAE0G9H5_9CHLO</name>
<reference evidence="3 4" key="1">
    <citation type="journal article" date="2015" name="Genome Biol. Evol.">
        <title>Comparative Genomics of a Bacterivorous Green Alga Reveals Evolutionary Causalities and Consequences of Phago-Mixotrophic Mode of Nutrition.</title>
        <authorList>
            <person name="Burns J.A."/>
            <person name="Paasch A."/>
            <person name="Narechania A."/>
            <person name="Kim E."/>
        </authorList>
    </citation>
    <scope>NUCLEOTIDE SEQUENCE [LARGE SCALE GENOMIC DNA]</scope>
    <source>
        <strain evidence="3">PLY_AMNH</strain>
    </source>
</reference>
<dbReference type="InterPro" id="IPR011990">
    <property type="entry name" value="TPR-like_helical_dom_sf"/>
</dbReference>
<dbReference type="Gene3D" id="1.25.40.10">
    <property type="entry name" value="Tetratricopeptide repeat domain"/>
    <property type="match status" value="1"/>
</dbReference>
<protein>
    <submittedName>
        <fullName evidence="3">Uncharacterized protein</fullName>
    </submittedName>
</protein>
<dbReference type="Proteomes" id="UP001190700">
    <property type="component" value="Unassembled WGS sequence"/>
</dbReference>
<gene>
    <name evidence="3" type="ORF">CYMTET_17848</name>
    <name evidence="2" type="ORF">CYMTET_18163</name>
</gene>
<evidence type="ECO:0000313" key="3">
    <source>
        <dbReference type="EMBL" id="KAK3273943.1"/>
    </source>
</evidence>
<feature type="compositionally biased region" description="Low complexity" evidence="1">
    <location>
        <begin position="7"/>
        <end position="30"/>
    </location>
</feature>
<keyword evidence="4" id="KW-1185">Reference proteome</keyword>
<evidence type="ECO:0000256" key="1">
    <source>
        <dbReference type="SAM" id="MobiDB-lite"/>
    </source>
</evidence>
<organism evidence="3 4">
    <name type="scientific">Cymbomonas tetramitiformis</name>
    <dbReference type="NCBI Taxonomy" id="36881"/>
    <lineage>
        <taxon>Eukaryota</taxon>
        <taxon>Viridiplantae</taxon>
        <taxon>Chlorophyta</taxon>
        <taxon>Pyramimonadophyceae</taxon>
        <taxon>Pyramimonadales</taxon>
        <taxon>Pyramimonadaceae</taxon>
        <taxon>Cymbomonas</taxon>
    </lineage>
</organism>
<reference evidence="3" key="2">
    <citation type="submission" date="2023-06" db="EMBL/GenBank/DDBJ databases">
        <title>Long-read-based genome assembly of the green algal bacterivore Cymbomonas tetramitiformis.</title>
        <authorList>
            <person name="Gyaltshen Y."/>
            <person name="Rozenberg A."/>
            <person name="Paasch A."/>
            <person name="Burns J.A."/>
            <person name="Warring S."/>
            <person name="Larson R."/>
            <person name="Maurer-Alcala X."/>
            <person name="Dacks J."/>
            <person name="Kim E."/>
        </authorList>
    </citation>
    <scope>NUCLEOTIDE SEQUENCE</scope>
    <source>
        <strain evidence="3">PLY_AMNH</strain>
    </source>
</reference>
<dbReference type="EMBL" id="LGRX02008375">
    <property type="protein sequence ID" value="KAK3273607.1"/>
    <property type="molecule type" value="Genomic_DNA"/>
</dbReference>
<evidence type="ECO:0000313" key="4">
    <source>
        <dbReference type="Proteomes" id="UP001190700"/>
    </source>
</evidence>
<dbReference type="SUPFAM" id="SSF48452">
    <property type="entry name" value="TPR-like"/>
    <property type="match status" value="1"/>
</dbReference>
<proteinExistence type="predicted"/>
<dbReference type="EMBL" id="LGRX02008107">
    <property type="protein sequence ID" value="KAK3273943.1"/>
    <property type="molecule type" value="Genomic_DNA"/>
</dbReference>
<sequence length="480" mass="51815">MGKWKGPRPGSAPQQGSSSSEPQRYVPPNRRSSRQQRPESSRQGSVGNVQSSTPASLLKEAASLQNRGERQSGQLSCQYLQQAVDIYRSVLQMPTDEEQRNEAFFELGETLLRLSEMRVSSAPPASCLSEEVQLSLQALEMQKQAIEAYHQVKEEGVVREDALVNSGNALASMAELMMVAGDAPGAAGTLERCVETYMTALESSPDDVDTLTNCADAQMRRAEVLCDMGNSDDVERLFQQALELYGIARGHADPRLGDDIFGILHNWGVALYTMAQKANDPATVLTLLDQSAAMLREAGGMKRTDPGVRNALGDALSSRAETLAKQGALPEAMEAYLAARNDGYGGALLIDRMNTDAGIGQAEVHLGVGRLRMEEIFALDTSVQTEAEAAARAEYAAGADVYSRVIAAVTSNRDVRWTFSERSEVLYGYACACAGAGRELQCHEALQDLVSCGGASIVEIAADADFKSVRSKDWFQALRA</sequence>
<evidence type="ECO:0000313" key="2">
    <source>
        <dbReference type="EMBL" id="KAK3273607.1"/>
    </source>
</evidence>
<comment type="caution">
    <text evidence="3">The sequence shown here is derived from an EMBL/GenBank/DDBJ whole genome shotgun (WGS) entry which is preliminary data.</text>
</comment>
<dbReference type="AlphaFoldDB" id="A0AAE0G9H5"/>
<accession>A0AAE0G9H5</accession>